<organism evidence="1 2">
    <name type="scientific">Leminorella richardii</name>
    <dbReference type="NCBI Taxonomy" id="158841"/>
    <lineage>
        <taxon>Bacteria</taxon>
        <taxon>Pseudomonadati</taxon>
        <taxon>Pseudomonadota</taxon>
        <taxon>Gammaproteobacteria</taxon>
        <taxon>Enterobacterales</taxon>
        <taxon>Budviciaceae</taxon>
        <taxon>Leminorella</taxon>
    </lineage>
</organism>
<proteinExistence type="predicted"/>
<dbReference type="Proteomes" id="UP000249005">
    <property type="component" value="Chromosome 1"/>
</dbReference>
<protein>
    <recommendedName>
        <fullName evidence="3">Alpha/beta hydrolase family</fullName>
    </recommendedName>
</protein>
<dbReference type="KEGG" id="lri:NCTC12151_00629"/>
<evidence type="ECO:0008006" key="3">
    <source>
        <dbReference type="Google" id="ProtNLM"/>
    </source>
</evidence>
<evidence type="ECO:0000313" key="1">
    <source>
        <dbReference type="EMBL" id="SQI36146.1"/>
    </source>
</evidence>
<dbReference type="OrthoDB" id="6002729at2"/>
<dbReference type="AlphaFoldDB" id="A0A2X4U8L1"/>
<sequence>MSQPRLQIAYITGRSRPRDWSLSPAQADFIARVTDGEESAVALNFPWIPLPEGRYAATPLLRASVNNAREYLGSRRAGFVQHYQSSAVQLIERADHTLLLSGSCGLELFNNLQLPPALMQRVSVFAYGPVARKRPDCRHLLVQGHRDWISRLWFSQSDVQIDCGHMDYLVQPEMVTLCRGFIHSLDEREA</sequence>
<gene>
    <name evidence="1" type="ORF">NCTC12151_00629</name>
</gene>
<reference evidence="1 2" key="1">
    <citation type="submission" date="2018-06" db="EMBL/GenBank/DDBJ databases">
        <authorList>
            <consortium name="Pathogen Informatics"/>
            <person name="Doyle S."/>
        </authorList>
    </citation>
    <scope>NUCLEOTIDE SEQUENCE [LARGE SCALE GENOMIC DNA]</scope>
    <source>
        <strain evidence="1 2">NCTC12151</strain>
    </source>
</reference>
<dbReference type="EMBL" id="LS483470">
    <property type="protein sequence ID" value="SQI36146.1"/>
    <property type="molecule type" value="Genomic_DNA"/>
</dbReference>
<name>A0A2X4U8L1_9GAMM</name>
<keyword evidence="2" id="KW-1185">Reference proteome</keyword>
<dbReference type="RefSeq" id="WP_111739255.1">
    <property type="nucleotide sequence ID" value="NZ_LR698987.1"/>
</dbReference>
<accession>A0A2X4U8L1</accession>
<evidence type="ECO:0000313" key="2">
    <source>
        <dbReference type="Proteomes" id="UP000249005"/>
    </source>
</evidence>